<dbReference type="AlphaFoldDB" id="A0A518HA14"/>
<dbReference type="InterPro" id="IPR024047">
    <property type="entry name" value="MM3350-like_sf"/>
</dbReference>
<feature type="domain" description="Plasmid pRiA4b Orf3-like" evidence="1">
    <location>
        <begin position="4"/>
        <end position="129"/>
    </location>
</feature>
<dbReference type="Gene3D" id="3.10.290.30">
    <property type="entry name" value="MM3350-like"/>
    <property type="match status" value="1"/>
</dbReference>
<evidence type="ECO:0000259" key="1">
    <source>
        <dbReference type="Pfam" id="PF07929"/>
    </source>
</evidence>
<sequence>MADHYHLYDFEVGGERYTDPRGMDDLDMEDASRVKLAQVAPQGKSKLRYTYDFGDNWQHEVVVEKVVSPEEGMTYPACIGGKRACPPEDVGGPWGYMEFAEAIRDPEHEQHEEFLQWRGEFDPEAFDPDAVNKQLKRLR</sequence>
<evidence type="ECO:0000313" key="2">
    <source>
        <dbReference type="EMBL" id="QDV37691.1"/>
    </source>
</evidence>
<accession>A0A518HA14</accession>
<evidence type="ECO:0000313" key="3">
    <source>
        <dbReference type="Proteomes" id="UP000317835"/>
    </source>
</evidence>
<dbReference type="PANTHER" id="PTHR41878">
    <property type="entry name" value="LEXA REPRESSOR-RELATED"/>
    <property type="match status" value="1"/>
</dbReference>
<name>A0A518HA14_9BACT</name>
<dbReference type="RefSeq" id="WP_145275696.1">
    <property type="nucleotide sequence ID" value="NZ_CP036426.1"/>
</dbReference>
<dbReference type="OrthoDB" id="9801392at2"/>
<dbReference type="Pfam" id="PF07929">
    <property type="entry name" value="PRiA4_ORF3"/>
    <property type="match status" value="1"/>
</dbReference>
<keyword evidence="3" id="KW-1185">Reference proteome</keyword>
<organism evidence="2 3">
    <name type="scientific">Tautonia plasticadhaerens</name>
    <dbReference type="NCBI Taxonomy" id="2527974"/>
    <lineage>
        <taxon>Bacteria</taxon>
        <taxon>Pseudomonadati</taxon>
        <taxon>Planctomycetota</taxon>
        <taxon>Planctomycetia</taxon>
        <taxon>Isosphaerales</taxon>
        <taxon>Isosphaeraceae</taxon>
        <taxon>Tautonia</taxon>
    </lineage>
</organism>
<dbReference type="InterPro" id="IPR012912">
    <property type="entry name" value="Plasmid_pRiA4b_Orf3-like"/>
</dbReference>
<gene>
    <name evidence="2" type="ORF">ElP_56340</name>
</gene>
<dbReference type="PANTHER" id="PTHR41878:SF1">
    <property type="entry name" value="TNPR PROTEIN"/>
    <property type="match status" value="1"/>
</dbReference>
<protein>
    <submittedName>
        <fullName evidence="2">Plasmid pRiA4b ORF-3-like protein</fullName>
    </submittedName>
</protein>
<dbReference type="SUPFAM" id="SSF159941">
    <property type="entry name" value="MM3350-like"/>
    <property type="match status" value="1"/>
</dbReference>
<proteinExistence type="predicted"/>
<reference evidence="2 3" key="1">
    <citation type="submission" date="2019-02" db="EMBL/GenBank/DDBJ databases">
        <title>Deep-cultivation of Planctomycetes and their phenomic and genomic characterization uncovers novel biology.</title>
        <authorList>
            <person name="Wiegand S."/>
            <person name="Jogler M."/>
            <person name="Boedeker C."/>
            <person name="Pinto D."/>
            <person name="Vollmers J."/>
            <person name="Rivas-Marin E."/>
            <person name="Kohn T."/>
            <person name="Peeters S.H."/>
            <person name="Heuer A."/>
            <person name="Rast P."/>
            <person name="Oberbeckmann S."/>
            <person name="Bunk B."/>
            <person name="Jeske O."/>
            <person name="Meyerdierks A."/>
            <person name="Storesund J.E."/>
            <person name="Kallscheuer N."/>
            <person name="Luecker S."/>
            <person name="Lage O.M."/>
            <person name="Pohl T."/>
            <person name="Merkel B.J."/>
            <person name="Hornburger P."/>
            <person name="Mueller R.-W."/>
            <person name="Bruemmer F."/>
            <person name="Labrenz M."/>
            <person name="Spormann A.M."/>
            <person name="Op den Camp H."/>
            <person name="Overmann J."/>
            <person name="Amann R."/>
            <person name="Jetten M.S.M."/>
            <person name="Mascher T."/>
            <person name="Medema M.H."/>
            <person name="Devos D.P."/>
            <person name="Kaster A.-K."/>
            <person name="Ovreas L."/>
            <person name="Rohde M."/>
            <person name="Galperin M.Y."/>
            <person name="Jogler C."/>
        </authorList>
    </citation>
    <scope>NUCLEOTIDE SEQUENCE [LARGE SCALE GENOMIC DNA]</scope>
    <source>
        <strain evidence="2 3">ElP</strain>
    </source>
</reference>
<dbReference type="Proteomes" id="UP000317835">
    <property type="component" value="Chromosome"/>
</dbReference>
<dbReference type="EMBL" id="CP036426">
    <property type="protein sequence ID" value="QDV37691.1"/>
    <property type="molecule type" value="Genomic_DNA"/>
</dbReference>
<dbReference type="KEGG" id="tpla:ElP_56340"/>